<dbReference type="Proteomes" id="UP000054854">
    <property type="component" value="Unassembled WGS sequence"/>
</dbReference>
<evidence type="ECO:0000313" key="2">
    <source>
        <dbReference type="EMBL" id="STX35339.1"/>
    </source>
</evidence>
<dbReference type="AlphaFoldDB" id="A0A378IJJ4"/>
<dbReference type="EMBL" id="UGNX01000001">
    <property type="protein sequence ID" value="STX35339.1"/>
    <property type="molecule type" value="Genomic_DNA"/>
</dbReference>
<evidence type="ECO:0000313" key="1">
    <source>
        <dbReference type="EMBL" id="KTC78748.1"/>
    </source>
</evidence>
<dbReference type="STRING" id="28085.Lcin_3363"/>
<keyword evidence="3" id="KW-1185">Reference proteome</keyword>
<dbReference type="RefSeq" id="WP_115342595.1">
    <property type="nucleotide sequence ID" value="NZ_CAAAHQ010000015.1"/>
</dbReference>
<accession>A0A378IJJ4</accession>
<proteinExistence type="predicted"/>
<protein>
    <submittedName>
        <fullName evidence="2">Uncharacterized protein</fullName>
    </submittedName>
</protein>
<name>A0A378IJJ4_9GAMM</name>
<dbReference type="Proteomes" id="UP000255316">
    <property type="component" value="Unassembled WGS sequence"/>
</dbReference>
<organism evidence="2 4">
    <name type="scientific">Legionella cincinnatiensis</name>
    <dbReference type="NCBI Taxonomy" id="28085"/>
    <lineage>
        <taxon>Bacteria</taxon>
        <taxon>Pseudomonadati</taxon>
        <taxon>Pseudomonadota</taxon>
        <taxon>Gammaproteobacteria</taxon>
        <taxon>Legionellales</taxon>
        <taxon>Legionellaceae</taxon>
        <taxon>Legionella</taxon>
    </lineage>
</organism>
<gene>
    <name evidence="1" type="ORF">Lcin_3363</name>
    <name evidence="2" type="ORF">NCTC12438_01953</name>
</gene>
<evidence type="ECO:0000313" key="3">
    <source>
        <dbReference type="Proteomes" id="UP000054854"/>
    </source>
</evidence>
<reference evidence="2 4" key="2">
    <citation type="submission" date="2018-06" db="EMBL/GenBank/DDBJ databases">
        <authorList>
            <consortium name="Pathogen Informatics"/>
            <person name="Doyle S."/>
        </authorList>
    </citation>
    <scope>NUCLEOTIDE SEQUENCE [LARGE SCALE GENOMIC DNA]</scope>
    <source>
        <strain evidence="2 4">NCTC12438</strain>
    </source>
</reference>
<reference evidence="1 3" key="1">
    <citation type="submission" date="2015-11" db="EMBL/GenBank/DDBJ databases">
        <title>Genomic analysis of 38 Legionella species identifies large and diverse effector repertoires.</title>
        <authorList>
            <person name="Burstein D."/>
            <person name="Amaro F."/>
            <person name="Zusman T."/>
            <person name="Lifshitz Z."/>
            <person name="Cohen O."/>
            <person name="Gilbert J.A."/>
            <person name="Pupko T."/>
            <person name="Shuman H.A."/>
            <person name="Segal G."/>
        </authorList>
    </citation>
    <scope>NUCLEOTIDE SEQUENCE [LARGE SCALE GENOMIC DNA]</scope>
    <source>
        <strain evidence="1 3">CDC#72-OH-14</strain>
    </source>
</reference>
<evidence type="ECO:0000313" key="4">
    <source>
        <dbReference type="Proteomes" id="UP000255316"/>
    </source>
</evidence>
<sequence length="62" mass="6897">MVVLASESLFLHRIAEGLVDTRGDNKMHATKQIDRLLSVTLQQRSIESLFSTQPIDFIAPAS</sequence>
<dbReference type="EMBL" id="LNXX01000053">
    <property type="protein sequence ID" value="KTC78748.1"/>
    <property type="molecule type" value="Genomic_DNA"/>
</dbReference>